<accession>A0A183T2L7</accession>
<protein>
    <submittedName>
        <fullName evidence="4">Vesicular, overexpressed in cancer, prosurvival protein 1</fullName>
    </submittedName>
</protein>
<feature type="compositionally biased region" description="Pro residues" evidence="1">
    <location>
        <begin position="60"/>
        <end position="69"/>
    </location>
</feature>
<dbReference type="AlphaFoldDB" id="A0A183T2L7"/>
<dbReference type="Proteomes" id="UP000275846">
    <property type="component" value="Unassembled WGS sequence"/>
</dbReference>
<gene>
    <name evidence="2" type="ORF">SSLN_LOCUS10715</name>
</gene>
<dbReference type="WBParaSite" id="SSLN_0001113301-mRNA-1">
    <property type="protein sequence ID" value="SSLN_0001113301-mRNA-1"/>
    <property type="gene ID" value="SSLN_0001113301"/>
</dbReference>
<proteinExistence type="predicted"/>
<sequence length="89" mass="9448">MPYPQQAAYPKEPTGCSNAAFCPQPAPSPMYFAQPPNYEQVMQTNVSNTAPGPATSGGFPQPPQVPLPSMPASSSVNQITGDEEKQPRN</sequence>
<reference evidence="2 3" key="2">
    <citation type="submission" date="2018-11" db="EMBL/GenBank/DDBJ databases">
        <authorList>
            <consortium name="Pathogen Informatics"/>
        </authorList>
    </citation>
    <scope>NUCLEOTIDE SEQUENCE [LARGE SCALE GENOMIC DNA]</scope>
    <source>
        <strain evidence="2 3">NST_G2</strain>
    </source>
</reference>
<evidence type="ECO:0000313" key="2">
    <source>
        <dbReference type="EMBL" id="VDL97100.1"/>
    </source>
</evidence>
<organism evidence="4">
    <name type="scientific">Schistocephalus solidus</name>
    <name type="common">Tapeworm</name>
    <dbReference type="NCBI Taxonomy" id="70667"/>
    <lineage>
        <taxon>Eukaryota</taxon>
        <taxon>Metazoa</taxon>
        <taxon>Spiralia</taxon>
        <taxon>Lophotrochozoa</taxon>
        <taxon>Platyhelminthes</taxon>
        <taxon>Cestoda</taxon>
        <taxon>Eucestoda</taxon>
        <taxon>Diphyllobothriidea</taxon>
        <taxon>Diphyllobothriidae</taxon>
        <taxon>Schistocephalus</taxon>
    </lineage>
</organism>
<keyword evidence="3" id="KW-1185">Reference proteome</keyword>
<name>A0A183T2L7_SCHSO</name>
<dbReference type="EMBL" id="UYSU01036044">
    <property type="protein sequence ID" value="VDL97100.1"/>
    <property type="molecule type" value="Genomic_DNA"/>
</dbReference>
<feature type="region of interest" description="Disordered" evidence="1">
    <location>
        <begin position="43"/>
        <end position="89"/>
    </location>
</feature>
<reference evidence="4" key="1">
    <citation type="submission" date="2016-06" db="UniProtKB">
        <authorList>
            <consortium name="WormBaseParasite"/>
        </authorList>
    </citation>
    <scope>IDENTIFICATION</scope>
</reference>
<evidence type="ECO:0000256" key="1">
    <source>
        <dbReference type="SAM" id="MobiDB-lite"/>
    </source>
</evidence>
<evidence type="ECO:0000313" key="4">
    <source>
        <dbReference type="WBParaSite" id="SSLN_0001113301-mRNA-1"/>
    </source>
</evidence>
<dbReference type="OrthoDB" id="10484183at2759"/>
<evidence type="ECO:0000313" key="3">
    <source>
        <dbReference type="Proteomes" id="UP000275846"/>
    </source>
</evidence>